<keyword evidence="3" id="KW-1185">Reference proteome</keyword>
<dbReference type="Pfam" id="PF01817">
    <property type="entry name" value="CM_2"/>
    <property type="match status" value="1"/>
</dbReference>
<dbReference type="Gene3D" id="1.20.59.10">
    <property type="entry name" value="Chorismate mutase"/>
    <property type="match status" value="1"/>
</dbReference>
<dbReference type="AlphaFoldDB" id="A0A1G6UK34"/>
<proteinExistence type="predicted"/>
<gene>
    <name evidence="2" type="ORF">SAMN05444580_104216</name>
</gene>
<sequence>MHTADDLGHREVSVDVLVQTMQGVPRMENSTRSATAGNSVLTPQQQLEALRTELDGIDSALLEVVRDRIELCCRIAVLKRRHSIPMMQPRRVGAVHEHARTYALSHDLSPEFLDDLYDVLITETCRVEDLIIDADGEIDVAAVAPLRHDA</sequence>
<dbReference type="STRING" id="168276.SAMN05444580_104216"/>
<dbReference type="SMART" id="SM00830">
    <property type="entry name" value="CM_2"/>
    <property type="match status" value="1"/>
</dbReference>
<evidence type="ECO:0000313" key="2">
    <source>
        <dbReference type="EMBL" id="SDD41619.1"/>
    </source>
</evidence>
<accession>A0A1G6UK34</accession>
<dbReference type="SUPFAM" id="SSF48600">
    <property type="entry name" value="Chorismate mutase II"/>
    <property type="match status" value="1"/>
</dbReference>
<name>A0A1G6UK34_9NOCA</name>
<protein>
    <submittedName>
        <fullName evidence="2">Chorismate mutase</fullName>
    </submittedName>
</protein>
<evidence type="ECO:0000313" key="3">
    <source>
        <dbReference type="Proteomes" id="UP000199417"/>
    </source>
</evidence>
<dbReference type="InterPro" id="IPR002701">
    <property type="entry name" value="CM_II_prokaryot"/>
</dbReference>
<dbReference type="PROSITE" id="PS51168">
    <property type="entry name" value="CHORISMATE_MUT_2"/>
    <property type="match status" value="1"/>
</dbReference>
<reference evidence="2 3" key="1">
    <citation type="submission" date="2016-10" db="EMBL/GenBank/DDBJ databases">
        <authorList>
            <person name="de Groot N.N."/>
        </authorList>
    </citation>
    <scope>NUCLEOTIDE SEQUENCE [LARGE SCALE GENOMIC DNA]</scope>
    <source>
        <strain evidence="2 3">JCM 11308</strain>
    </source>
</reference>
<dbReference type="GO" id="GO:0009697">
    <property type="term" value="P:salicylic acid biosynthetic process"/>
    <property type="evidence" value="ECO:0007669"/>
    <property type="project" value="InterPro"/>
</dbReference>
<dbReference type="NCBIfam" id="TIGR01803">
    <property type="entry name" value="CM-like"/>
    <property type="match status" value="1"/>
</dbReference>
<organism evidence="2 3">
    <name type="scientific">Rhodococcus tukisamuensis</name>
    <dbReference type="NCBI Taxonomy" id="168276"/>
    <lineage>
        <taxon>Bacteria</taxon>
        <taxon>Bacillati</taxon>
        <taxon>Actinomycetota</taxon>
        <taxon>Actinomycetes</taxon>
        <taxon>Mycobacteriales</taxon>
        <taxon>Nocardiaceae</taxon>
        <taxon>Rhodococcus</taxon>
    </lineage>
</organism>
<dbReference type="InterPro" id="IPR036263">
    <property type="entry name" value="Chorismate_II_sf"/>
</dbReference>
<dbReference type="InterPro" id="IPR036979">
    <property type="entry name" value="CM_dom_sf"/>
</dbReference>
<evidence type="ECO:0000259" key="1">
    <source>
        <dbReference type="PROSITE" id="PS51168"/>
    </source>
</evidence>
<dbReference type="GO" id="GO:0016835">
    <property type="term" value="F:carbon-oxygen lyase activity"/>
    <property type="evidence" value="ECO:0007669"/>
    <property type="project" value="InterPro"/>
</dbReference>
<dbReference type="GO" id="GO:0046417">
    <property type="term" value="P:chorismate metabolic process"/>
    <property type="evidence" value="ECO:0007669"/>
    <property type="project" value="InterPro"/>
</dbReference>
<dbReference type="InterPro" id="IPR008241">
    <property type="entry name" value="Isochorismate_pyruvate-lyase"/>
</dbReference>
<dbReference type="GO" id="GO:0004106">
    <property type="term" value="F:chorismate mutase activity"/>
    <property type="evidence" value="ECO:0007669"/>
    <property type="project" value="InterPro"/>
</dbReference>
<dbReference type="EMBL" id="FNAB01000004">
    <property type="protein sequence ID" value="SDD41619.1"/>
    <property type="molecule type" value="Genomic_DNA"/>
</dbReference>
<dbReference type="Proteomes" id="UP000199417">
    <property type="component" value="Unassembled WGS sequence"/>
</dbReference>
<feature type="domain" description="Chorismate mutase" evidence="1">
    <location>
        <begin position="41"/>
        <end position="132"/>
    </location>
</feature>